<feature type="region of interest" description="Disordered" evidence="1">
    <location>
        <begin position="187"/>
        <end position="215"/>
    </location>
</feature>
<gene>
    <name evidence="2" type="primary">Contig11255.g12023</name>
    <name evidence="2" type="ORF">STYLEM_7906</name>
</gene>
<sequence length="1175" mass="139403">MDSDLFQKYLEHCVLFIQKVWKGYYTRRYFIQNLLMKYKRRRVMNAVVQGWKIRRILTGCREVIAIKRDLVEIKQMFGQTKGPKDPKNIQIMQQRKKKIEELCRVVPNLYKKGRWIFSLQKKLKVAQKKSDFLMQSIYSQSQIGYGNNNQNFSNKGTKSQYFNQIENIEGKLNKRNENNEEQLYHKDQKYQQQQPQYQFSNQQKYDKSPLQTQRSRVNYNDNSNAVEKRIIDFSNDINKIKQNQKQMQPQQEQVIVAWPSQRSQESVDSSVVLWPSQRQNPFQTTSKIQEDIFSDRSQGAFDLPFSQRTAVADKLQALDHNSIKPSQNRLQFRQEIENNQIQERQGWGTKPQINNYMNANQNQQNHESFDFSNNQSSGHLSNRKQPVRSPIKKKFQEDFRGVESDYDIQQQRNQFYEDEEEDFYEISNGYRKQNSQNVRESKPVNNRNQQNKYQYDDDQENEYNRENDDSNYSKNQSQKQQQKSMVNIDDIPIKPRKANPYSIEEMPLKQGKNQSTTNIDEIPIKPMKKLPVFDDQEFSNEERPIKTVERSYISNKNNYDTNNQNDSQIIPPKYNFEEMLEKAMLEQGEQLEMTKTVRQSKLQKRSKTVRPHEDDEDELLDQDNQTQPKKKVEKKENLKKRQKYDPRKAIEEAKKKQENDDQKPNKSAFPEGMLQPAKIIEDRIRPQTSKPRTNEDEDVSPQENNQKQPKRKTQKQAEKEKQEKVETQQYQYDESATTQDQSQTNTNQDKSNAPKNFLKRKTQAVKFQKCDWKVKSRIDCWTNKGPEQRSNGQSQTRRKTSALRSPKQENNLKSKQQQIQLQNQQQQQALQLQKIEETRIQPMKKLSQQQVVNTVSTNQPQIHQIQISQIQLLQQKQIQVQQQQQQPNITQIKAVNEPLIHSTFSQVPIHSINMIQQNQLNLMNQKSGVRLNQQQMPQFNQQIQQHELDDDTIEIESIPDENEQYEQIQQDYYNMPLQKSHTQQLWPVNNKINNQITVGGGSAIIQNHSKQMVIQPARIINDDEISLNPQDLNRSQEHYQQQQQDLMFMGGNQGTFKMQNYDKQFQQPQMSSQVYNQGSQNYTNLVNQYNQEHQQQIESENDPVTLQLEELEKVFQMFHPNQQSFGDCEIQDEITRDTLIPHLTMNSMFFNCYSDDIYDTILEDLRNHYFALCNE</sequence>
<feature type="region of interest" description="Disordered" evidence="1">
    <location>
        <begin position="594"/>
        <end position="760"/>
    </location>
</feature>
<feature type="region of interest" description="Disordered" evidence="1">
    <location>
        <begin position="366"/>
        <end position="391"/>
    </location>
</feature>
<feature type="compositionally biased region" description="Basic and acidic residues" evidence="1">
    <location>
        <begin position="715"/>
        <end position="726"/>
    </location>
</feature>
<feature type="compositionally biased region" description="Low complexity" evidence="1">
    <location>
        <begin position="190"/>
        <end position="203"/>
    </location>
</feature>
<dbReference type="Proteomes" id="UP000039865">
    <property type="component" value="Unassembled WGS sequence"/>
</dbReference>
<dbReference type="OrthoDB" id="10690203at2759"/>
<feature type="compositionally biased region" description="Polar residues" evidence="1">
    <location>
        <begin position="370"/>
        <end position="380"/>
    </location>
</feature>
<feature type="region of interest" description="Disordered" evidence="1">
    <location>
        <begin position="429"/>
        <end position="496"/>
    </location>
</feature>
<protein>
    <submittedName>
        <fullName evidence="2">Uncharacterized protein</fullName>
    </submittedName>
</protein>
<reference evidence="2 3" key="1">
    <citation type="submission" date="2014-06" db="EMBL/GenBank/DDBJ databases">
        <authorList>
            <person name="Swart Estienne"/>
        </authorList>
    </citation>
    <scope>NUCLEOTIDE SEQUENCE [LARGE SCALE GENOMIC DNA]</scope>
    <source>
        <strain evidence="2 3">130c</strain>
    </source>
</reference>
<feature type="compositionally biased region" description="Basic residues" evidence="1">
    <location>
        <begin position="381"/>
        <end position="391"/>
    </location>
</feature>
<evidence type="ECO:0000256" key="1">
    <source>
        <dbReference type="SAM" id="MobiDB-lite"/>
    </source>
</evidence>
<dbReference type="PROSITE" id="PS50096">
    <property type="entry name" value="IQ"/>
    <property type="match status" value="1"/>
</dbReference>
<feature type="region of interest" description="Disordered" evidence="1">
    <location>
        <begin position="782"/>
        <end position="820"/>
    </location>
</feature>
<feature type="compositionally biased region" description="Basic residues" evidence="1">
    <location>
        <begin position="628"/>
        <end position="642"/>
    </location>
</feature>
<name>A0A078AAQ5_STYLE</name>
<evidence type="ECO:0000313" key="3">
    <source>
        <dbReference type="Proteomes" id="UP000039865"/>
    </source>
</evidence>
<feature type="compositionally biased region" description="Low complexity" evidence="1">
    <location>
        <begin position="473"/>
        <end position="484"/>
    </location>
</feature>
<dbReference type="EMBL" id="CCKQ01007538">
    <property type="protein sequence ID" value="CDW78921.1"/>
    <property type="molecule type" value="Genomic_DNA"/>
</dbReference>
<proteinExistence type="predicted"/>
<dbReference type="InParanoid" id="A0A078AAQ5"/>
<organism evidence="2 3">
    <name type="scientific">Stylonychia lemnae</name>
    <name type="common">Ciliate</name>
    <dbReference type="NCBI Taxonomy" id="5949"/>
    <lineage>
        <taxon>Eukaryota</taxon>
        <taxon>Sar</taxon>
        <taxon>Alveolata</taxon>
        <taxon>Ciliophora</taxon>
        <taxon>Intramacronucleata</taxon>
        <taxon>Spirotrichea</taxon>
        <taxon>Stichotrichia</taxon>
        <taxon>Sporadotrichida</taxon>
        <taxon>Oxytrichidae</taxon>
        <taxon>Stylonychinae</taxon>
        <taxon>Stylonychia</taxon>
    </lineage>
</organism>
<feature type="compositionally biased region" description="Low complexity" evidence="1">
    <location>
        <begin position="727"/>
        <end position="749"/>
    </location>
</feature>
<evidence type="ECO:0000313" key="2">
    <source>
        <dbReference type="EMBL" id="CDW78921.1"/>
    </source>
</evidence>
<dbReference type="AlphaFoldDB" id="A0A078AAQ5"/>
<feature type="compositionally biased region" description="Basic and acidic residues" evidence="1">
    <location>
        <begin position="643"/>
        <end position="664"/>
    </location>
</feature>
<accession>A0A078AAQ5</accession>
<keyword evidence="3" id="KW-1185">Reference proteome</keyword>